<gene>
    <name evidence="1" type="ORF">E6C27_scaffold280G003610</name>
</gene>
<sequence>MLGIVDCWRSSSKTKSPFILGHATYQGKEEVNYDEIYYHGISACVIDKVNSDDIPHMLRRVCQQSPKFHTVQSQVFDLSVLIIKAVIEMTFEEEQLRISSGELFDKTHPCNIVHTKNGGLKRVGEVSDDGGDFKMSKKQKLKCKMKEALRNLKDRVAVVENKVASLKSDIAKLKGMMSTILKHMKFEKKLRMLKEDDSNNETKVDDKHKMNALGSEVYIELEKPIDVLEKKFQIGLEKQIDVVDDEV</sequence>
<comment type="caution">
    <text evidence="1">The sequence shown here is derived from an EMBL/GenBank/DDBJ whole genome shotgun (WGS) entry which is preliminary data.</text>
</comment>
<proteinExistence type="predicted"/>
<accession>A0A5A7UQV2</accession>
<dbReference type="OrthoDB" id="1751324at2759"/>
<dbReference type="Gene3D" id="1.20.5.170">
    <property type="match status" value="1"/>
</dbReference>
<evidence type="ECO:0008006" key="3">
    <source>
        <dbReference type="Google" id="ProtNLM"/>
    </source>
</evidence>
<organism evidence="1 2">
    <name type="scientific">Cucumis melo var. makuwa</name>
    <name type="common">Oriental melon</name>
    <dbReference type="NCBI Taxonomy" id="1194695"/>
    <lineage>
        <taxon>Eukaryota</taxon>
        <taxon>Viridiplantae</taxon>
        <taxon>Streptophyta</taxon>
        <taxon>Embryophyta</taxon>
        <taxon>Tracheophyta</taxon>
        <taxon>Spermatophyta</taxon>
        <taxon>Magnoliopsida</taxon>
        <taxon>eudicotyledons</taxon>
        <taxon>Gunneridae</taxon>
        <taxon>Pentapetalae</taxon>
        <taxon>rosids</taxon>
        <taxon>fabids</taxon>
        <taxon>Cucurbitales</taxon>
        <taxon>Cucurbitaceae</taxon>
        <taxon>Benincaseae</taxon>
        <taxon>Cucumis</taxon>
    </lineage>
</organism>
<evidence type="ECO:0000313" key="1">
    <source>
        <dbReference type="EMBL" id="KAA0057480.1"/>
    </source>
</evidence>
<name>A0A5A7UQV2_CUCMM</name>
<evidence type="ECO:0000313" key="2">
    <source>
        <dbReference type="Proteomes" id="UP000321393"/>
    </source>
</evidence>
<dbReference type="EMBL" id="SSTE01007195">
    <property type="protein sequence ID" value="KAA0057480.1"/>
    <property type="molecule type" value="Genomic_DNA"/>
</dbReference>
<protein>
    <recommendedName>
        <fullName evidence="3">Ulp1-like peptidase</fullName>
    </recommendedName>
</protein>
<dbReference type="Proteomes" id="UP000321393">
    <property type="component" value="Unassembled WGS sequence"/>
</dbReference>
<reference evidence="1 2" key="1">
    <citation type="submission" date="2019-08" db="EMBL/GenBank/DDBJ databases">
        <title>Draft genome sequences of two oriental melons (Cucumis melo L. var makuwa).</title>
        <authorList>
            <person name="Kwon S.-Y."/>
        </authorList>
    </citation>
    <scope>NUCLEOTIDE SEQUENCE [LARGE SCALE GENOMIC DNA]</scope>
    <source>
        <strain evidence="2">cv. SW 3</strain>
        <tissue evidence="1">Leaf</tissue>
    </source>
</reference>
<dbReference type="AlphaFoldDB" id="A0A5A7UQV2"/>